<dbReference type="InterPro" id="IPR027417">
    <property type="entry name" value="P-loop_NTPase"/>
</dbReference>
<dbReference type="OrthoDB" id="1098190at2"/>
<dbReference type="PANTHER" id="PTHR43581:SF4">
    <property type="entry name" value="ATP_GTP PHOSPHATASE"/>
    <property type="match status" value="1"/>
</dbReference>
<dbReference type="RefSeq" id="WP_078667929.1">
    <property type="nucleotide sequence ID" value="NZ_FUWZ01000001.1"/>
</dbReference>
<dbReference type="PANTHER" id="PTHR43581">
    <property type="entry name" value="ATP/GTP PHOSPHATASE"/>
    <property type="match status" value="1"/>
</dbReference>
<dbReference type="Gene3D" id="3.40.50.300">
    <property type="entry name" value="P-loop containing nucleotide triphosphate hydrolases"/>
    <property type="match status" value="1"/>
</dbReference>
<proteinExistence type="predicted"/>
<accession>A0A1T4MXN2</accession>
<name>A0A1T4MXN2_9BACT</name>
<sequence>MSKIRIKHFGPIVEGYTQDDGWIDIRKATVLIGNQGSGKSTVAKLISTFTWIEKALVRGDYPQKWFERKNKLKNQYLPYHRLENYLKSDSSGQTEIDFQGEAYSIKYRNGSLIIEEISHSSYPLPQIMYVPAERNFITYMKTAKELKLSSPSMQEFLTEFDKAKENLKAPEPLPINSTAIEYDKLNDTLNLRGTDYKLRLSEASSGFQSLVPLYLVSSYLANSILINRADDLEGKDGMTAEEMERFKKGVAEIWTNESFTDEQRRLALSVLAEKFNKSAFINIVEEPEQNLFPGSQWEMLQSLLGFNSMAAGNKLILTTHSPYIINFLNIAILGYDLREKIKEANRVNDLLPKLQKIVKENSLISSEDVVVYQLDEKEGVIRKLPAPEGIPTDKNLLNMKIREANQLFDALLEIEEDLAI</sequence>
<gene>
    <name evidence="1" type="ORF">SAMN04488128_1011321</name>
</gene>
<dbReference type="STRING" id="634771.SAMN04488128_1011321"/>
<dbReference type="SUPFAM" id="SSF52540">
    <property type="entry name" value="P-loop containing nucleoside triphosphate hydrolases"/>
    <property type="match status" value="2"/>
</dbReference>
<protein>
    <submittedName>
        <fullName evidence="1">Predicted ATPase</fullName>
    </submittedName>
</protein>
<keyword evidence="2" id="KW-1185">Reference proteome</keyword>
<dbReference type="AlphaFoldDB" id="A0A1T4MXN2"/>
<organism evidence="1 2">
    <name type="scientific">Chitinophaga eiseniae</name>
    <dbReference type="NCBI Taxonomy" id="634771"/>
    <lineage>
        <taxon>Bacteria</taxon>
        <taxon>Pseudomonadati</taxon>
        <taxon>Bacteroidota</taxon>
        <taxon>Chitinophagia</taxon>
        <taxon>Chitinophagales</taxon>
        <taxon>Chitinophagaceae</taxon>
        <taxon>Chitinophaga</taxon>
    </lineage>
</organism>
<dbReference type="Proteomes" id="UP000190367">
    <property type="component" value="Unassembled WGS sequence"/>
</dbReference>
<dbReference type="EMBL" id="FUWZ01000001">
    <property type="protein sequence ID" value="SJZ71547.1"/>
    <property type="molecule type" value="Genomic_DNA"/>
</dbReference>
<reference evidence="2" key="1">
    <citation type="submission" date="2017-02" db="EMBL/GenBank/DDBJ databases">
        <authorList>
            <person name="Varghese N."/>
            <person name="Submissions S."/>
        </authorList>
    </citation>
    <scope>NUCLEOTIDE SEQUENCE [LARGE SCALE GENOMIC DNA]</scope>
    <source>
        <strain evidence="2">DSM 22224</strain>
    </source>
</reference>
<evidence type="ECO:0000313" key="1">
    <source>
        <dbReference type="EMBL" id="SJZ71547.1"/>
    </source>
</evidence>
<evidence type="ECO:0000313" key="2">
    <source>
        <dbReference type="Proteomes" id="UP000190367"/>
    </source>
</evidence>
<dbReference type="InterPro" id="IPR051396">
    <property type="entry name" value="Bact_Antivir_Def_Nuclease"/>
</dbReference>